<proteinExistence type="predicted"/>
<dbReference type="Pfam" id="PF14702">
    <property type="entry name" value="hGDE_central"/>
    <property type="match status" value="2"/>
</dbReference>
<dbReference type="GO" id="GO:0004135">
    <property type="term" value="F:amylo-alpha-1,6-glucosidase activity"/>
    <property type="evidence" value="ECO:0007669"/>
    <property type="project" value="InterPro"/>
</dbReference>
<feature type="domain" description="Glycogen debranching enzyme glucanotransferase" evidence="4">
    <location>
        <begin position="278"/>
        <end position="646"/>
    </location>
</feature>
<dbReference type="CDD" id="cd11327">
    <property type="entry name" value="AmyAc_Glg_debranch_2"/>
    <property type="match status" value="1"/>
</dbReference>
<dbReference type="InParanoid" id="A0A194REP1"/>
<dbReference type="Gene3D" id="3.20.20.80">
    <property type="entry name" value="Glycosidases"/>
    <property type="match status" value="2"/>
</dbReference>
<accession>A0A194REP1</accession>
<feature type="domain" description="Glycogen debranching enzyme central" evidence="5">
    <location>
        <begin position="1162"/>
        <end position="1263"/>
    </location>
</feature>
<protein>
    <submittedName>
        <fullName evidence="6">Glycogen debranching enzyme</fullName>
    </submittedName>
</protein>
<dbReference type="InterPro" id="IPR017853">
    <property type="entry name" value="GH"/>
</dbReference>
<dbReference type="PANTHER" id="PTHR10569:SF2">
    <property type="entry name" value="GLYCOGEN DEBRANCHING ENZYME"/>
    <property type="match status" value="1"/>
</dbReference>
<evidence type="ECO:0000259" key="3">
    <source>
        <dbReference type="Pfam" id="PF14699"/>
    </source>
</evidence>
<evidence type="ECO:0000256" key="1">
    <source>
        <dbReference type="SAM" id="Coils"/>
    </source>
</evidence>
<dbReference type="InterPro" id="IPR032788">
    <property type="entry name" value="AGL_central"/>
</dbReference>
<feature type="region of interest" description="Disordered" evidence="2">
    <location>
        <begin position="1"/>
        <end position="74"/>
    </location>
</feature>
<feature type="compositionally biased region" description="Basic and acidic residues" evidence="2">
    <location>
        <begin position="1"/>
        <end position="22"/>
    </location>
</feature>
<sequence>MIDENKKKNYPESDPRGVECWRGHGAARRGYKAGQRGGAATVSSAAPHNTRPPRGTIQHHANPHVTTRRHTSPRVAAHGTHAYALASSMSSRDKSDYARKVHEKAVIEKRQMAVEKRANEARESRESAEAAQEVRVLTLNHGEHQDATLYRFEKGCVLRFSPGPSLLGRKVFLYTNYVVNDTLDEKGEQAEFVRNQYYGLEWRMGGEEEESEAGGTGGEVLGSGLLLTDTDAYCSLRLARAGCFHYYFVYDNAESRLGPQGSGWFHVAPTLRAGSRVLTPDALMCQTVLAKCLGPLSRWERALRPAKEAGYNLLHFTPIQELGASNSSYSIANQLRLDPRYSGDGAREHTFADVEHLVTKIRNEWHMLSICDVVLNHTANETPWLAEHPEATYNCLNCPYLRPAAMLDAVLARLAADLAPRRLTQLDHLEGVIHILEKQRLPEARLHELFTCNVDDIVQQFCCMARNKVPAVRAEGPGAGEVGEGELQLQPDPQYRRLHATVDMDLALRLYNVYRADCFDEESRLKRCCEELARRLEQLNAAASNELQDHLRSALNNCLAAMRYYRLQSDGPRIEEVSEKHPLVPRYFTYPCPVGTLSEMEAVIYSDAGRYVMAHNGWVMDADPLQDFAARAANGRVYLRRELIAWVSHRQSPSRLEVSYDVCVVRADCFDEESRLKRCCEELARRLEQLNAAASNELQDNLRSALNNCLAAMRYYRLQSDGPKIEEVSEKHPLVPRYFTYPCPVGTLSEMEAVIYSDAGRYVMAHNGWVMDADPLQDFAARAANGRVYLRRELIAWGDSVKLRYGEKPEDSAFLWAHMREYVELTAEVFDGLRLDNCHSTPLHVAEYMLDCARNVKPDLYVVAELFTNSDHVDNIFVNRLGITSLIREALSAWDSHEQGRLLHRFGARAVGSFARAARRLAAPRVAHAMLLDLTHDNPSPVDKSVGLTFKLYTTQCRVDIVFVILVALLYNFQIHVVDESRLYSEWGEAGQGEAEGEAQGEGPEGVAVGAGRVHARCGMLSARRVLNALHYQLAAEGYDEVYVDQMDADVVAVTRHEPKSRKSVILVAFTAFSAPEPGFGGRYVKPLRFEGQLDEIILEANIRHVDYRSTGRPFQPPSSFTKHSQYINGLTEYEVSVEQKVPLICRQCLSISTGRPFQPPSSFTKHSQYINGLTEYEVSVEQKVPLAQSQVFSCERREGGHTVLEFRALAPGTVVAVRVSPRAPHAAALAALRRAPDLAPALADLTLADFNTLLYCCDAEELLSVLLRGAGGRGAAGGGRGANVPARRLRARAARQR</sequence>
<evidence type="ECO:0000259" key="4">
    <source>
        <dbReference type="Pfam" id="PF14701"/>
    </source>
</evidence>
<evidence type="ECO:0000313" key="6">
    <source>
        <dbReference type="EMBL" id="KPJ15929.1"/>
    </source>
</evidence>
<keyword evidence="7" id="KW-1185">Reference proteome</keyword>
<feature type="coiled-coil region" evidence="1">
    <location>
        <begin position="673"/>
        <end position="700"/>
    </location>
</feature>
<reference evidence="6 7" key="1">
    <citation type="journal article" date="2015" name="Nat. Commun.">
        <title>Outbred genome sequencing and CRISPR/Cas9 gene editing in butterflies.</title>
        <authorList>
            <person name="Li X."/>
            <person name="Fan D."/>
            <person name="Zhang W."/>
            <person name="Liu G."/>
            <person name="Zhang L."/>
            <person name="Zhao L."/>
            <person name="Fang X."/>
            <person name="Chen L."/>
            <person name="Dong Y."/>
            <person name="Chen Y."/>
            <person name="Ding Y."/>
            <person name="Zhao R."/>
            <person name="Feng M."/>
            <person name="Zhu Y."/>
            <person name="Feng Y."/>
            <person name="Jiang X."/>
            <person name="Zhu D."/>
            <person name="Xiang H."/>
            <person name="Feng X."/>
            <person name="Li S."/>
            <person name="Wang J."/>
            <person name="Zhang G."/>
            <person name="Kronforst M.R."/>
            <person name="Wang W."/>
        </authorList>
    </citation>
    <scope>NUCLEOTIDE SEQUENCE [LARGE SCALE GENOMIC DNA]</scope>
    <source>
        <strain evidence="6">Ya'a_city_454_Pm</strain>
        <tissue evidence="6">Whole body</tissue>
    </source>
</reference>
<feature type="domain" description="Glycogen debranching enzyme glucanotransferase" evidence="4">
    <location>
        <begin position="666"/>
        <end position="861"/>
    </location>
</feature>
<dbReference type="FunCoup" id="A0A194REP1">
    <property type="interactions" value="1000"/>
</dbReference>
<name>A0A194REP1_PAPMA</name>
<dbReference type="Proteomes" id="UP000053240">
    <property type="component" value="Unassembled WGS sequence"/>
</dbReference>
<dbReference type="FunFam" id="3.20.20.80:FF:000108">
    <property type="entry name" value="glycogen debranching enzyme"/>
    <property type="match status" value="1"/>
</dbReference>
<dbReference type="GO" id="GO:0005980">
    <property type="term" value="P:glycogen catabolic process"/>
    <property type="evidence" value="ECO:0007669"/>
    <property type="project" value="InterPro"/>
</dbReference>
<keyword evidence="1" id="KW-0175">Coiled coil</keyword>
<dbReference type="Pfam" id="PF14701">
    <property type="entry name" value="hDGE_amylase"/>
    <property type="match status" value="2"/>
</dbReference>
<dbReference type="STRING" id="76193.A0A194REP1"/>
<dbReference type="EMBL" id="KQ460323">
    <property type="protein sequence ID" value="KPJ15929.1"/>
    <property type="molecule type" value="Genomic_DNA"/>
</dbReference>
<dbReference type="GO" id="GO:0004134">
    <property type="term" value="F:4-alpha-glucanotransferase activity"/>
    <property type="evidence" value="ECO:0007669"/>
    <property type="project" value="InterPro"/>
</dbReference>
<feature type="coiled-coil region" evidence="1">
    <location>
        <begin position="522"/>
        <end position="553"/>
    </location>
</feature>
<dbReference type="FunFam" id="3.20.20.80:FF:000070">
    <property type="entry name" value="GDB1p Glycogen debranching enzyme"/>
    <property type="match status" value="1"/>
</dbReference>
<evidence type="ECO:0000256" key="2">
    <source>
        <dbReference type="SAM" id="MobiDB-lite"/>
    </source>
</evidence>
<feature type="compositionally biased region" description="Gly residues" evidence="2">
    <location>
        <begin position="1273"/>
        <end position="1282"/>
    </location>
</feature>
<feature type="domain" description="Glycogen debranching enzyme central" evidence="5">
    <location>
        <begin position="1019"/>
        <end position="1137"/>
    </location>
</feature>
<dbReference type="InterPro" id="IPR010401">
    <property type="entry name" value="AGL/Gdb1"/>
</dbReference>
<dbReference type="PANTHER" id="PTHR10569">
    <property type="entry name" value="GLYCOGEN DEBRANCHING ENZYME"/>
    <property type="match status" value="1"/>
</dbReference>
<organism evidence="6 7">
    <name type="scientific">Papilio machaon</name>
    <name type="common">Old World swallowtail butterfly</name>
    <dbReference type="NCBI Taxonomy" id="76193"/>
    <lineage>
        <taxon>Eukaryota</taxon>
        <taxon>Metazoa</taxon>
        <taxon>Ecdysozoa</taxon>
        <taxon>Arthropoda</taxon>
        <taxon>Hexapoda</taxon>
        <taxon>Insecta</taxon>
        <taxon>Pterygota</taxon>
        <taxon>Neoptera</taxon>
        <taxon>Endopterygota</taxon>
        <taxon>Lepidoptera</taxon>
        <taxon>Glossata</taxon>
        <taxon>Ditrysia</taxon>
        <taxon>Papilionoidea</taxon>
        <taxon>Papilionidae</taxon>
        <taxon>Papilioninae</taxon>
        <taxon>Papilio</taxon>
    </lineage>
</organism>
<dbReference type="InterPro" id="IPR032792">
    <property type="entry name" value="AGL_glucanoTrfase"/>
</dbReference>
<feature type="region of interest" description="Disordered" evidence="2">
    <location>
        <begin position="1273"/>
        <end position="1298"/>
    </location>
</feature>
<dbReference type="SUPFAM" id="SSF51445">
    <property type="entry name" value="(Trans)glycosidases"/>
    <property type="match status" value="1"/>
</dbReference>
<feature type="domain" description="Eukaryotic glycogen debranching enzyme N-terminal" evidence="3">
    <location>
        <begin position="158"/>
        <end position="273"/>
    </location>
</feature>
<dbReference type="Pfam" id="PF14699">
    <property type="entry name" value="hGDE_N"/>
    <property type="match status" value="1"/>
</dbReference>
<feature type="compositionally biased region" description="Basic residues" evidence="2">
    <location>
        <begin position="1288"/>
        <end position="1298"/>
    </location>
</feature>
<gene>
    <name evidence="6" type="ORF">RR48_09975</name>
</gene>
<dbReference type="InterPro" id="IPR029436">
    <property type="entry name" value="AGL_euk_N"/>
</dbReference>
<evidence type="ECO:0000313" key="7">
    <source>
        <dbReference type="Proteomes" id="UP000053240"/>
    </source>
</evidence>
<evidence type="ECO:0000259" key="5">
    <source>
        <dbReference type="Pfam" id="PF14702"/>
    </source>
</evidence>